<protein>
    <recommendedName>
        <fullName evidence="8">Major facilitator superfamily (MFS) profile domain-containing protein</fullName>
    </recommendedName>
</protein>
<evidence type="ECO:0000256" key="4">
    <source>
        <dbReference type="ARBA" id="ARBA00022989"/>
    </source>
</evidence>
<keyword evidence="3 6" id="KW-0812">Transmembrane</keyword>
<keyword evidence="4 6" id="KW-1133">Transmembrane helix</keyword>
<dbReference type="EMBL" id="CDMZ01000520">
    <property type="protein sequence ID" value="CEM16045.1"/>
    <property type="molecule type" value="Genomic_DNA"/>
</dbReference>
<dbReference type="VEuPathDB" id="CryptoDB:Cvel_18029"/>
<reference evidence="7" key="1">
    <citation type="submission" date="2014-11" db="EMBL/GenBank/DDBJ databases">
        <authorList>
            <person name="Otto D Thomas"/>
            <person name="Naeem Raeece"/>
        </authorList>
    </citation>
    <scope>NUCLEOTIDE SEQUENCE</scope>
</reference>
<feature type="transmembrane region" description="Helical" evidence="6">
    <location>
        <begin position="70"/>
        <end position="88"/>
    </location>
</feature>
<dbReference type="InterPro" id="IPR044772">
    <property type="entry name" value="NO3_transporter"/>
</dbReference>
<dbReference type="Pfam" id="PF07690">
    <property type="entry name" value="MFS_1"/>
    <property type="match status" value="1"/>
</dbReference>
<feature type="transmembrane region" description="Helical" evidence="6">
    <location>
        <begin position="384"/>
        <end position="406"/>
    </location>
</feature>
<dbReference type="Gene3D" id="1.20.1250.20">
    <property type="entry name" value="MFS general substrate transporter like domains"/>
    <property type="match status" value="2"/>
</dbReference>
<name>A0A0G4FP75_9ALVE</name>
<comment type="similarity">
    <text evidence="2">Belongs to the major facilitator superfamily. Nitrate/nitrite porter (TC 2.A.1.8) family.</text>
</comment>
<feature type="transmembrane region" description="Helical" evidence="6">
    <location>
        <begin position="100"/>
        <end position="118"/>
    </location>
</feature>
<dbReference type="PhylomeDB" id="A0A0G4FP75"/>
<feature type="transmembrane region" description="Helical" evidence="6">
    <location>
        <begin position="194"/>
        <end position="216"/>
    </location>
</feature>
<accession>A0A0G4FP75</accession>
<evidence type="ECO:0000256" key="3">
    <source>
        <dbReference type="ARBA" id="ARBA00022692"/>
    </source>
</evidence>
<evidence type="ECO:0000313" key="7">
    <source>
        <dbReference type="EMBL" id="CEM16045.1"/>
    </source>
</evidence>
<feature type="transmembrane region" description="Helical" evidence="6">
    <location>
        <begin position="125"/>
        <end position="146"/>
    </location>
</feature>
<feature type="transmembrane region" description="Helical" evidence="6">
    <location>
        <begin position="418"/>
        <end position="438"/>
    </location>
</feature>
<dbReference type="InterPro" id="IPR036259">
    <property type="entry name" value="MFS_trans_sf"/>
</dbReference>
<keyword evidence="5 6" id="KW-0472">Membrane</keyword>
<evidence type="ECO:0000256" key="2">
    <source>
        <dbReference type="ARBA" id="ARBA00008432"/>
    </source>
</evidence>
<feature type="transmembrane region" description="Helical" evidence="6">
    <location>
        <begin position="37"/>
        <end position="58"/>
    </location>
</feature>
<feature type="transmembrane region" description="Helical" evidence="6">
    <location>
        <begin position="444"/>
        <end position="463"/>
    </location>
</feature>
<dbReference type="InterPro" id="IPR011701">
    <property type="entry name" value="MFS"/>
</dbReference>
<comment type="subcellular location">
    <subcellularLocation>
        <location evidence="1">Membrane</location>
        <topology evidence="1">Multi-pass membrane protein</topology>
    </subcellularLocation>
</comment>
<dbReference type="GO" id="GO:0015112">
    <property type="term" value="F:nitrate transmembrane transporter activity"/>
    <property type="evidence" value="ECO:0007669"/>
    <property type="project" value="InterPro"/>
</dbReference>
<gene>
    <name evidence="7" type="ORF">Cvel_18029</name>
</gene>
<feature type="transmembrane region" description="Helical" evidence="6">
    <location>
        <begin position="318"/>
        <end position="337"/>
    </location>
</feature>
<evidence type="ECO:0000256" key="5">
    <source>
        <dbReference type="ARBA" id="ARBA00023136"/>
    </source>
</evidence>
<dbReference type="AlphaFoldDB" id="A0A0G4FP75"/>
<feature type="transmembrane region" description="Helical" evidence="6">
    <location>
        <begin position="285"/>
        <end position="306"/>
    </location>
</feature>
<dbReference type="SUPFAM" id="SSF103473">
    <property type="entry name" value="MFS general substrate transporter"/>
    <property type="match status" value="1"/>
</dbReference>
<dbReference type="GO" id="GO:0016020">
    <property type="term" value="C:membrane"/>
    <property type="evidence" value="ECO:0007669"/>
    <property type="project" value="UniProtKB-SubCell"/>
</dbReference>
<organism evidence="7">
    <name type="scientific">Chromera velia CCMP2878</name>
    <dbReference type="NCBI Taxonomy" id="1169474"/>
    <lineage>
        <taxon>Eukaryota</taxon>
        <taxon>Sar</taxon>
        <taxon>Alveolata</taxon>
        <taxon>Colpodellida</taxon>
        <taxon>Chromeraceae</taxon>
        <taxon>Chromera</taxon>
    </lineage>
</organism>
<sequence length="520" mass="55759">MAAKLGLCGKPPVDDAGKALSIRLFNFSSPNMKNFHWAWYGFHIGFFAWYSIAGLSSYIKKEFPLSDAEYAESVMLSVASTIVMRFAFGPICDKFGPRLSMSMILIFGSIPVALFYFVRGCVSCLYALRFAIGFLGATFVPCQFYTSQFFAPSVVGAANAFSGGWGNAGAGVTIIVMPYLLHAFTSGGMADSEALNYVFLIPAAATFLSGIAIYFLSDDCPQGAWKNRALPGETSEQAAERCRLRDEAAQEGAEEAKEKVPFSQSPLAKSLYDVVKNANTACLAFQYMASFGVEMILNQFMVLYFLASFKDADGNPPIDPKIGGVLVGILALLNLFSRATGGIISDYLNKYLSMSGRIMVHFCALILEGAFMLVFVAMPDIWSAYAVAIVFSFFAQAANGTCYSIVPSVSPYKGMISGLVGAGGNLGVIVFAVIFKAFGDNMRMAFQVISLFCFAAAALCLVLRVNGQWIVPNAATREAVAAEKAKQAPAKKTSVALESQQTMGQSAVVAGIEPEPAPVN</sequence>
<dbReference type="PANTHER" id="PTHR23515">
    <property type="entry name" value="HIGH-AFFINITY NITRATE TRANSPORTER 2.3"/>
    <property type="match status" value="1"/>
</dbReference>
<proteinExistence type="inferred from homology"/>
<evidence type="ECO:0000256" key="1">
    <source>
        <dbReference type="ARBA" id="ARBA00004141"/>
    </source>
</evidence>
<evidence type="ECO:0000256" key="6">
    <source>
        <dbReference type="SAM" id="Phobius"/>
    </source>
</evidence>
<evidence type="ECO:0008006" key="8">
    <source>
        <dbReference type="Google" id="ProtNLM"/>
    </source>
</evidence>